<keyword evidence="1" id="KW-1133">Transmembrane helix</keyword>
<evidence type="ECO:0000313" key="2">
    <source>
        <dbReference type="EMBL" id="CAG6595446.1"/>
    </source>
</evidence>
<sequence>MLPALAEPTAARARPATLEGERQQFGLVVVRDVAHDADKHDEQKVGEKVRIALLEERIHRQFFALHVAQAEVFLVQPWQRFRLLLANGHLLRGRSCYHSSSTRRRRNVRVHRRVLIAVLARIHRILISGVQVLLHATLSAHNVLYILLVLCFLVQKCPIFLIFRQGLLFRGSNLLQIVLCVRLGGGFPCRRGIGDGRGGVGRGCDVSGGGRSLLNRFGGYGLRSGVSLWFHHLLQLHSLVNQRWNDHLFCCLHFHRLPGGRLRQQQLAEPPKQHPADGFQRQVKLHLVHREAEIRADGFPLQRLRFEL</sequence>
<name>A0A8D8PB43_CULPI</name>
<feature type="transmembrane region" description="Helical" evidence="1">
    <location>
        <begin position="143"/>
        <end position="163"/>
    </location>
</feature>
<evidence type="ECO:0000256" key="1">
    <source>
        <dbReference type="SAM" id="Phobius"/>
    </source>
</evidence>
<dbReference type="AlphaFoldDB" id="A0A8D8PB43"/>
<accession>A0A8D8PB43</accession>
<dbReference type="EMBL" id="HBUE01335088">
    <property type="protein sequence ID" value="CAG6595446.1"/>
    <property type="molecule type" value="Transcribed_RNA"/>
</dbReference>
<proteinExistence type="predicted"/>
<keyword evidence="1" id="KW-0472">Membrane</keyword>
<protein>
    <submittedName>
        <fullName evidence="2">(northern house mosquito) hypothetical protein</fullName>
    </submittedName>
</protein>
<reference evidence="2" key="1">
    <citation type="submission" date="2021-05" db="EMBL/GenBank/DDBJ databases">
        <authorList>
            <person name="Alioto T."/>
            <person name="Alioto T."/>
            <person name="Gomez Garrido J."/>
        </authorList>
    </citation>
    <scope>NUCLEOTIDE SEQUENCE</scope>
</reference>
<organism evidence="2">
    <name type="scientific">Culex pipiens</name>
    <name type="common">House mosquito</name>
    <dbReference type="NCBI Taxonomy" id="7175"/>
    <lineage>
        <taxon>Eukaryota</taxon>
        <taxon>Metazoa</taxon>
        <taxon>Ecdysozoa</taxon>
        <taxon>Arthropoda</taxon>
        <taxon>Hexapoda</taxon>
        <taxon>Insecta</taxon>
        <taxon>Pterygota</taxon>
        <taxon>Neoptera</taxon>
        <taxon>Endopterygota</taxon>
        <taxon>Diptera</taxon>
        <taxon>Nematocera</taxon>
        <taxon>Culicoidea</taxon>
        <taxon>Culicidae</taxon>
        <taxon>Culicinae</taxon>
        <taxon>Culicini</taxon>
        <taxon>Culex</taxon>
        <taxon>Culex</taxon>
    </lineage>
</organism>
<dbReference type="EMBL" id="HBUE01018364">
    <property type="protein sequence ID" value="CAG6451472.1"/>
    <property type="molecule type" value="Transcribed_RNA"/>
</dbReference>
<keyword evidence="1" id="KW-0812">Transmembrane</keyword>
<dbReference type="EMBL" id="HBUE01228327">
    <property type="protein sequence ID" value="CAG6543324.1"/>
    <property type="molecule type" value="Transcribed_RNA"/>
</dbReference>